<dbReference type="RefSeq" id="WP_344674436.1">
    <property type="nucleotide sequence ID" value="NZ_BAAAZI010000007.1"/>
</dbReference>
<proteinExistence type="predicted"/>
<comment type="caution">
    <text evidence="1">The sequence shown here is derived from an EMBL/GenBank/DDBJ whole genome shotgun (WGS) entry which is preliminary data.</text>
</comment>
<protein>
    <submittedName>
        <fullName evidence="1">Uncharacterized protein</fullName>
    </submittedName>
</protein>
<name>A0ABP7YQW9_9SPHI</name>
<keyword evidence="2" id="KW-1185">Reference proteome</keyword>
<dbReference type="Proteomes" id="UP001500101">
    <property type="component" value="Unassembled WGS sequence"/>
</dbReference>
<organism evidence="1 2">
    <name type="scientific">Sphingobacterium kyonggiense</name>
    <dbReference type="NCBI Taxonomy" id="714075"/>
    <lineage>
        <taxon>Bacteria</taxon>
        <taxon>Pseudomonadati</taxon>
        <taxon>Bacteroidota</taxon>
        <taxon>Sphingobacteriia</taxon>
        <taxon>Sphingobacteriales</taxon>
        <taxon>Sphingobacteriaceae</taxon>
        <taxon>Sphingobacterium</taxon>
    </lineage>
</organism>
<dbReference type="EMBL" id="BAAAZI010000007">
    <property type="protein sequence ID" value="GAA4139988.1"/>
    <property type="molecule type" value="Genomic_DNA"/>
</dbReference>
<accession>A0ABP7YQW9</accession>
<reference evidence="2" key="1">
    <citation type="journal article" date="2019" name="Int. J. Syst. Evol. Microbiol.">
        <title>The Global Catalogue of Microorganisms (GCM) 10K type strain sequencing project: providing services to taxonomists for standard genome sequencing and annotation.</title>
        <authorList>
            <consortium name="The Broad Institute Genomics Platform"/>
            <consortium name="The Broad Institute Genome Sequencing Center for Infectious Disease"/>
            <person name="Wu L."/>
            <person name="Ma J."/>
        </authorList>
    </citation>
    <scope>NUCLEOTIDE SEQUENCE [LARGE SCALE GENOMIC DNA]</scope>
    <source>
        <strain evidence="2">JCM 16704</strain>
    </source>
</reference>
<gene>
    <name evidence="1" type="ORF">GCM10022216_18700</name>
</gene>
<evidence type="ECO:0000313" key="1">
    <source>
        <dbReference type="EMBL" id="GAA4139988.1"/>
    </source>
</evidence>
<sequence length="72" mass="8142">MESLKIEIMTATQSQLAQVKNVMEGYHNVNEWQIAPYIDGYLLSIRGINVLGASLIQQLIDMGISAERLYEE</sequence>
<evidence type="ECO:0000313" key="2">
    <source>
        <dbReference type="Proteomes" id="UP001500101"/>
    </source>
</evidence>